<evidence type="ECO:0000256" key="6">
    <source>
        <dbReference type="ARBA" id="ARBA00031044"/>
    </source>
</evidence>
<proteinExistence type="predicted"/>
<feature type="non-terminal residue" evidence="8">
    <location>
        <position position="1"/>
    </location>
</feature>
<dbReference type="InterPro" id="IPR032282">
    <property type="entry name" value="HAGH_C"/>
</dbReference>
<sequence length="101" mass="11470">KLASLPDDTLVYCGHDYTVENYQFALSIEPDNQAVKRCLSEVRQAQRAGRQTVSSTMLCERTINPFLRADTSELKTALNMPQAQAVEVFAELRRRKDGFFV</sequence>
<comment type="caution">
    <text evidence="8">The sequence shown here is derived from an EMBL/GenBank/DDBJ whole genome shotgun (WGS) entry which is preliminary data.</text>
</comment>
<dbReference type="EMBL" id="BARV01016947">
    <property type="protein sequence ID" value="GAI31936.1"/>
    <property type="molecule type" value="Genomic_DNA"/>
</dbReference>
<dbReference type="GO" id="GO:0046872">
    <property type="term" value="F:metal ion binding"/>
    <property type="evidence" value="ECO:0007669"/>
    <property type="project" value="UniProtKB-KW"/>
</dbReference>
<evidence type="ECO:0000256" key="4">
    <source>
        <dbReference type="ARBA" id="ARBA00022801"/>
    </source>
</evidence>
<evidence type="ECO:0000256" key="2">
    <source>
        <dbReference type="ARBA" id="ARBA00011917"/>
    </source>
</evidence>
<name>X1NNZ1_9ZZZZ</name>
<dbReference type="SUPFAM" id="SSF56281">
    <property type="entry name" value="Metallo-hydrolase/oxidoreductase"/>
    <property type="match status" value="1"/>
</dbReference>
<keyword evidence="4" id="KW-0378">Hydrolase</keyword>
<keyword evidence="5" id="KW-0862">Zinc</keyword>
<dbReference type="InterPro" id="IPR036866">
    <property type="entry name" value="RibonucZ/Hydroxyglut_hydro"/>
</dbReference>
<organism evidence="8">
    <name type="scientific">marine sediment metagenome</name>
    <dbReference type="NCBI Taxonomy" id="412755"/>
    <lineage>
        <taxon>unclassified sequences</taxon>
        <taxon>metagenomes</taxon>
        <taxon>ecological metagenomes</taxon>
    </lineage>
</organism>
<dbReference type="PANTHER" id="PTHR43705:SF1">
    <property type="entry name" value="HYDROXYACYLGLUTATHIONE HYDROLASE GLOB"/>
    <property type="match status" value="1"/>
</dbReference>
<comment type="pathway">
    <text evidence="1">Secondary metabolite metabolism; methylglyoxal degradation; (R)-lactate from methylglyoxal: step 2/2.</text>
</comment>
<dbReference type="Pfam" id="PF16123">
    <property type="entry name" value="HAGH_C"/>
    <property type="match status" value="1"/>
</dbReference>
<evidence type="ECO:0000256" key="5">
    <source>
        <dbReference type="ARBA" id="ARBA00022833"/>
    </source>
</evidence>
<dbReference type="GO" id="GO:0004416">
    <property type="term" value="F:hydroxyacylglutathione hydrolase activity"/>
    <property type="evidence" value="ECO:0007669"/>
    <property type="project" value="UniProtKB-EC"/>
</dbReference>
<evidence type="ECO:0000256" key="3">
    <source>
        <dbReference type="ARBA" id="ARBA00022723"/>
    </source>
</evidence>
<feature type="domain" description="Hydroxyacylglutathione hydrolase C-terminal" evidence="7">
    <location>
        <begin position="16"/>
        <end position="99"/>
    </location>
</feature>
<evidence type="ECO:0000259" key="7">
    <source>
        <dbReference type="Pfam" id="PF16123"/>
    </source>
</evidence>
<dbReference type="AlphaFoldDB" id="X1NNZ1"/>
<evidence type="ECO:0000256" key="1">
    <source>
        <dbReference type="ARBA" id="ARBA00004963"/>
    </source>
</evidence>
<gene>
    <name evidence="8" type="ORF">S06H3_28971</name>
</gene>
<dbReference type="PANTHER" id="PTHR43705">
    <property type="entry name" value="HYDROXYACYLGLUTATHIONE HYDROLASE"/>
    <property type="match status" value="1"/>
</dbReference>
<dbReference type="EC" id="3.1.2.6" evidence="2"/>
<keyword evidence="3" id="KW-0479">Metal-binding</keyword>
<reference evidence="8" key="1">
    <citation type="journal article" date="2014" name="Front. Microbiol.">
        <title>High frequency of phylogenetically diverse reductive dehalogenase-homologous genes in deep subseafloor sedimentary metagenomes.</title>
        <authorList>
            <person name="Kawai M."/>
            <person name="Futagami T."/>
            <person name="Toyoda A."/>
            <person name="Takaki Y."/>
            <person name="Nishi S."/>
            <person name="Hori S."/>
            <person name="Arai W."/>
            <person name="Tsubouchi T."/>
            <person name="Morono Y."/>
            <person name="Uchiyama I."/>
            <person name="Ito T."/>
            <person name="Fujiyama A."/>
            <person name="Inagaki F."/>
            <person name="Takami H."/>
        </authorList>
    </citation>
    <scope>NUCLEOTIDE SEQUENCE</scope>
    <source>
        <strain evidence="8">Expedition CK06-06</strain>
    </source>
</reference>
<dbReference type="Gene3D" id="3.60.15.10">
    <property type="entry name" value="Ribonuclease Z/Hydroxyacylglutathione hydrolase-like"/>
    <property type="match status" value="1"/>
</dbReference>
<dbReference type="InterPro" id="IPR050110">
    <property type="entry name" value="Glyoxalase_II_hydrolase"/>
</dbReference>
<protein>
    <recommendedName>
        <fullName evidence="2">hydroxyacylglutathione hydrolase</fullName>
        <ecNumber evidence="2">3.1.2.6</ecNumber>
    </recommendedName>
    <alternativeName>
        <fullName evidence="6">Glyoxalase II</fullName>
    </alternativeName>
</protein>
<evidence type="ECO:0000313" key="8">
    <source>
        <dbReference type="EMBL" id="GAI31936.1"/>
    </source>
</evidence>
<accession>X1NNZ1</accession>